<sequence>MEGDGQAIRKLRLKYKITLETEFGVSIHTVREVVTEIRDKATRSRLAVLPYQLLFKEPSADSIHTVTEFSKKTGDYASLSAVDIKVLALAFQLEVEHVGRDHLRLEPPRRVTVKATAQHPEAPVNVAGFHFPSKNLTRKEGFPQAPGGMETPSQNADTEFGSFLFWRSPLPSIEDELMDLMNAQVVSVSSSGESVTAQHQLSKDQKNEIEEPPEAHNPSEEDEEEDEEEAEGWITPNNIKQIQQDMGVREAPLNVVVGCLTTDFAMQNVLIQMGLHVLSVDGMLIRQTRNYILRCHGCFKTTSDMCKTFCPYCGNRTLKKVAVSVNEDGSLQMHFSKNPKVLSSRGMRYSLPLPQGGKHATNPLLAPDQHFPQQRLSKKARAKTDVFNPDYIAGTSPFVENDIYSRAANLQIRDGALGAGRRRVNPNAPRKKCVKKR</sequence>
<protein>
    <recommendedName>
        <fullName evidence="8">RNA-binding protein NOB1</fullName>
    </recommendedName>
</protein>
<keyword evidence="3" id="KW-0540">Nuclease</keyword>
<dbReference type="AlphaFoldDB" id="A0AAD1TCA2"/>
<dbReference type="Pfam" id="PF08772">
    <property type="entry name" value="Zn_ribbon_NOB1"/>
    <property type="match status" value="1"/>
</dbReference>
<dbReference type="InterPro" id="IPR017117">
    <property type="entry name" value="Nob1_euk"/>
</dbReference>
<dbReference type="PANTHER" id="PTHR12814">
    <property type="entry name" value="RNA-BINDING PROTEIN NOB1"/>
    <property type="match status" value="1"/>
</dbReference>
<dbReference type="PANTHER" id="PTHR12814:SF2">
    <property type="entry name" value="RNA-BINDING PROTEIN NOB1"/>
    <property type="match status" value="1"/>
</dbReference>
<dbReference type="SUPFAM" id="SSF144206">
    <property type="entry name" value="NOB1 zinc finger-like"/>
    <property type="match status" value="1"/>
</dbReference>
<evidence type="ECO:0000256" key="8">
    <source>
        <dbReference type="PIRNR" id="PIRNR037125"/>
    </source>
</evidence>
<dbReference type="GO" id="GO:0031981">
    <property type="term" value="C:nuclear lumen"/>
    <property type="evidence" value="ECO:0007669"/>
    <property type="project" value="UniProtKB-ARBA"/>
</dbReference>
<evidence type="ECO:0000313" key="15">
    <source>
        <dbReference type="Proteomes" id="UP001295444"/>
    </source>
</evidence>
<evidence type="ECO:0000256" key="9">
    <source>
        <dbReference type="PIRSR" id="PIRSR037125-1"/>
    </source>
</evidence>
<evidence type="ECO:0000256" key="6">
    <source>
        <dbReference type="ARBA" id="ARBA00022833"/>
    </source>
</evidence>
<dbReference type="InterPro" id="IPR033411">
    <property type="entry name" value="Ribonuclease_PIN"/>
</dbReference>
<evidence type="ECO:0000259" key="11">
    <source>
        <dbReference type="Pfam" id="PF08772"/>
    </source>
</evidence>
<dbReference type="GO" id="GO:0016787">
    <property type="term" value="F:hydrolase activity"/>
    <property type="evidence" value="ECO:0007669"/>
    <property type="project" value="UniProtKB-KW"/>
</dbReference>
<dbReference type="Pfam" id="PF15017">
    <property type="entry name" value="WRNPLPNID"/>
    <property type="match status" value="1"/>
</dbReference>
<evidence type="ECO:0000313" key="14">
    <source>
        <dbReference type="EMBL" id="CAH2323987.1"/>
    </source>
</evidence>
<gene>
    <name evidence="14" type="ORF">PECUL_23A008080</name>
</gene>
<dbReference type="CDD" id="cd09876">
    <property type="entry name" value="PIN_Nob1-like"/>
    <property type="match status" value="1"/>
</dbReference>
<feature type="binding site" evidence="9">
    <location>
        <position position="298"/>
    </location>
    <ligand>
        <name>Zn(2+)</name>
        <dbReference type="ChEBI" id="CHEBI:29105"/>
    </ligand>
</feature>
<evidence type="ECO:0000256" key="5">
    <source>
        <dbReference type="ARBA" id="ARBA00022801"/>
    </source>
</evidence>
<evidence type="ECO:0000256" key="2">
    <source>
        <dbReference type="ARBA" id="ARBA00005858"/>
    </source>
</evidence>
<evidence type="ECO:0000256" key="10">
    <source>
        <dbReference type="SAM" id="MobiDB-lite"/>
    </source>
</evidence>
<feature type="binding site" evidence="9">
    <location>
        <position position="313"/>
    </location>
    <ligand>
        <name>Zn(2+)</name>
        <dbReference type="ChEBI" id="CHEBI:29105"/>
    </ligand>
</feature>
<name>A0AAD1TCA2_PELCU</name>
<dbReference type="GO" id="GO:0005737">
    <property type="term" value="C:cytoplasm"/>
    <property type="evidence" value="ECO:0007669"/>
    <property type="project" value="UniProtKB-ARBA"/>
</dbReference>
<dbReference type="InterPro" id="IPR014881">
    <property type="entry name" value="NOB1_Zn-bd"/>
</dbReference>
<comment type="function">
    <text evidence="8">May play a role in mRNA degradation.</text>
</comment>
<feature type="domain" description="Nin one binding (NOB1) Zn-ribbon-like" evidence="11">
    <location>
        <begin position="285"/>
        <end position="357"/>
    </location>
</feature>
<reference evidence="14" key="1">
    <citation type="submission" date="2022-03" db="EMBL/GenBank/DDBJ databases">
        <authorList>
            <person name="Alioto T."/>
            <person name="Alioto T."/>
            <person name="Gomez Garrido J."/>
        </authorList>
    </citation>
    <scope>NUCLEOTIDE SEQUENCE</scope>
</reference>
<feature type="binding site" evidence="9">
    <location>
        <position position="295"/>
    </location>
    <ligand>
        <name>Zn(2+)</name>
        <dbReference type="ChEBI" id="CHEBI:29105"/>
    </ligand>
</feature>
<feature type="domain" description="Ribonuclease PIN" evidence="13">
    <location>
        <begin position="23"/>
        <end position="93"/>
    </location>
</feature>
<dbReference type="InterPro" id="IPR039907">
    <property type="entry name" value="NOB1"/>
</dbReference>
<feature type="binding site" evidence="9">
    <location>
        <position position="310"/>
    </location>
    <ligand>
        <name>Zn(2+)</name>
        <dbReference type="ChEBI" id="CHEBI:29105"/>
    </ligand>
</feature>
<evidence type="ECO:0000256" key="4">
    <source>
        <dbReference type="ARBA" id="ARBA00022723"/>
    </source>
</evidence>
<evidence type="ECO:0000259" key="12">
    <source>
        <dbReference type="Pfam" id="PF15017"/>
    </source>
</evidence>
<evidence type="ECO:0000259" key="13">
    <source>
        <dbReference type="Pfam" id="PF17146"/>
    </source>
</evidence>
<keyword evidence="15" id="KW-1185">Reference proteome</keyword>
<proteinExistence type="inferred from homology"/>
<dbReference type="GO" id="GO:0030688">
    <property type="term" value="C:preribosome, small subunit precursor"/>
    <property type="evidence" value="ECO:0007669"/>
    <property type="project" value="TreeGrafter"/>
</dbReference>
<dbReference type="Gene3D" id="6.20.210.10">
    <property type="entry name" value="Nin one binding (NOB1), Zn-ribbon-like"/>
    <property type="match status" value="1"/>
</dbReference>
<organism evidence="14 15">
    <name type="scientific">Pelobates cultripes</name>
    <name type="common">Western spadefoot toad</name>
    <dbReference type="NCBI Taxonomy" id="61616"/>
    <lineage>
        <taxon>Eukaryota</taxon>
        <taxon>Metazoa</taxon>
        <taxon>Chordata</taxon>
        <taxon>Craniata</taxon>
        <taxon>Vertebrata</taxon>
        <taxon>Euteleostomi</taxon>
        <taxon>Amphibia</taxon>
        <taxon>Batrachia</taxon>
        <taxon>Anura</taxon>
        <taxon>Pelobatoidea</taxon>
        <taxon>Pelobatidae</taxon>
        <taxon>Pelobates</taxon>
    </lineage>
</organism>
<dbReference type="InterPro" id="IPR036283">
    <property type="entry name" value="NOB1_Zf-like_sf"/>
</dbReference>
<keyword evidence="6 8" id="KW-0862">Zinc</keyword>
<dbReference type="GO" id="GO:0004521">
    <property type="term" value="F:RNA endonuclease activity"/>
    <property type="evidence" value="ECO:0007669"/>
    <property type="project" value="UniProtKB-UniRule"/>
</dbReference>
<feature type="region of interest" description="Disordered" evidence="10">
    <location>
        <begin position="191"/>
        <end position="237"/>
    </location>
</feature>
<dbReference type="EMBL" id="OW240923">
    <property type="protein sequence ID" value="CAH2323987.1"/>
    <property type="molecule type" value="Genomic_DNA"/>
</dbReference>
<evidence type="ECO:0000256" key="3">
    <source>
        <dbReference type="ARBA" id="ARBA00022722"/>
    </source>
</evidence>
<dbReference type="InterPro" id="IPR033461">
    <property type="entry name" value="WRNPLPNID"/>
</dbReference>
<feature type="compositionally biased region" description="Basic and acidic residues" evidence="10">
    <location>
        <begin position="201"/>
        <end position="219"/>
    </location>
</feature>
<dbReference type="FunFam" id="3.40.50.1010:FF:000020">
    <property type="entry name" value="20S-pre-rRNA D-site endonuclease NOB1"/>
    <property type="match status" value="1"/>
</dbReference>
<feature type="domain" description="Putative WW-binding" evidence="12">
    <location>
        <begin position="159"/>
        <end position="236"/>
    </location>
</feature>
<keyword evidence="4 8" id="KW-0479">Metal-binding</keyword>
<keyword evidence="7 8" id="KW-0539">Nucleus</keyword>
<evidence type="ECO:0000256" key="1">
    <source>
        <dbReference type="ARBA" id="ARBA00004123"/>
    </source>
</evidence>
<comment type="similarity">
    <text evidence="2 8">Belongs to the NOB1 family.</text>
</comment>
<evidence type="ECO:0000256" key="7">
    <source>
        <dbReference type="ARBA" id="ARBA00023242"/>
    </source>
</evidence>
<dbReference type="Gene3D" id="3.40.50.1010">
    <property type="entry name" value="5'-nuclease"/>
    <property type="match status" value="1"/>
</dbReference>
<comment type="subcellular location">
    <subcellularLocation>
        <location evidence="1 8">Nucleus</location>
    </subcellularLocation>
</comment>
<dbReference type="Proteomes" id="UP001295444">
    <property type="component" value="Chromosome 12"/>
</dbReference>
<feature type="compositionally biased region" description="Acidic residues" evidence="10">
    <location>
        <begin position="220"/>
        <end position="231"/>
    </location>
</feature>
<accession>A0AAD1TCA2</accession>
<dbReference type="PIRSF" id="PIRSF037125">
    <property type="entry name" value="D-site_20S_pre-rRNA_nuclease"/>
    <property type="match status" value="1"/>
</dbReference>
<dbReference type="Pfam" id="PF17146">
    <property type="entry name" value="PIN_6"/>
    <property type="match status" value="1"/>
</dbReference>
<keyword evidence="5" id="KW-0378">Hydrolase</keyword>
<feature type="region of interest" description="Disordered" evidence="10">
    <location>
        <begin position="135"/>
        <end position="156"/>
    </location>
</feature>
<dbReference type="GO" id="GO:0046872">
    <property type="term" value="F:metal ion binding"/>
    <property type="evidence" value="ECO:0007669"/>
    <property type="project" value="UniProtKB-UniRule"/>
</dbReference>
<dbReference type="GO" id="GO:0030490">
    <property type="term" value="P:maturation of SSU-rRNA"/>
    <property type="evidence" value="ECO:0007669"/>
    <property type="project" value="TreeGrafter"/>
</dbReference>